<keyword evidence="4 7" id="KW-0812">Transmembrane</keyword>
<keyword evidence="5 7" id="KW-1133">Transmembrane helix</keyword>
<feature type="transmembrane region" description="Helical" evidence="7">
    <location>
        <begin position="248"/>
        <end position="268"/>
    </location>
</feature>
<dbReference type="InterPro" id="IPR036259">
    <property type="entry name" value="MFS_trans_sf"/>
</dbReference>
<dbReference type="Gene3D" id="1.20.1250.20">
    <property type="entry name" value="MFS general substrate transporter like domains"/>
    <property type="match status" value="1"/>
</dbReference>
<feature type="transmembrane region" description="Helical" evidence="7">
    <location>
        <begin position="289"/>
        <end position="311"/>
    </location>
</feature>
<keyword evidence="6 7" id="KW-0472">Membrane</keyword>
<feature type="transmembrane region" description="Helical" evidence="7">
    <location>
        <begin position="95"/>
        <end position="113"/>
    </location>
</feature>
<feature type="transmembrane region" description="Helical" evidence="7">
    <location>
        <begin position="119"/>
        <end position="141"/>
    </location>
</feature>
<reference evidence="9 10" key="1">
    <citation type="journal article" date="2019" name="Int. J. Syst. Evol. Microbiol.">
        <title>Thermogemmatispora aurantia sp. nov. and Thermogemmatispora argillosa sp. nov., within the class Ktedonobacteria, and emended description of the genus Thermogemmatispora.</title>
        <authorList>
            <person name="Zheng Y."/>
            <person name="Wang C.M."/>
            <person name="Sakai Y."/>
            <person name="Abe K."/>
            <person name="Yokota A."/>
            <person name="Yabe S."/>
        </authorList>
    </citation>
    <scope>NUCLEOTIDE SEQUENCE [LARGE SCALE GENOMIC DNA]</scope>
    <source>
        <strain evidence="9 10">A1-2</strain>
    </source>
</reference>
<evidence type="ECO:0000259" key="8">
    <source>
        <dbReference type="PROSITE" id="PS50850"/>
    </source>
</evidence>
<dbReference type="InterPro" id="IPR020846">
    <property type="entry name" value="MFS_dom"/>
</dbReference>
<dbReference type="FunFam" id="1.20.1720.10:FF:000004">
    <property type="entry name" value="EmrB/QacA family drug resistance transporter"/>
    <property type="match status" value="1"/>
</dbReference>
<dbReference type="GO" id="GO:0022857">
    <property type="term" value="F:transmembrane transporter activity"/>
    <property type="evidence" value="ECO:0007669"/>
    <property type="project" value="InterPro"/>
</dbReference>
<dbReference type="PROSITE" id="PS50850">
    <property type="entry name" value="MFS"/>
    <property type="match status" value="1"/>
</dbReference>
<feature type="domain" description="Major facilitator superfamily (MFS) profile" evidence="8">
    <location>
        <begin position="30"/>
        <end position="540"/>
    </location>
</feature>
<evidence type="ECO:0000256" key="1">
    <source>
        <dbReference type="ARBA" id="ARBA00004651"/>
    </source>
</evidence>
<dbReference type="SUPFAM" id="SSF103473">
    <property type="entry name" value="MFS general substrate transporter"/>
    <property type="match status" value="1"/>
</dbReference>
<dbReference type="CDD" id="cd17502">
    <property type="entry name" value="MFS_Azr1_MDR_like"/>
    <property type="match status" value="1"/>
</dbReference>
<sequence>MQPELEQPLPPSPAQQEDLVVYSRRQTLATIGGILLILFLATLDQTIVATALPHIAADLQGFTDLAWVGIAYLLTSTVTIPIYGKLSDLLGRKLIFLFSIVVFLIGSAFSGLARSMAQLIVFRALQGIGAGGLQPIASAVIGDLFPPRERGKWMGLTGSVYALAAIVGPLAGGWLTDHLSWRWIFYVNLPIGCLALITLLWLMPPLRPRVERVFIDYGGALLVGLGTAPLLLAFSWAGNQYAWLSPQILALLAGAAVFLTVLVLHAAALERRGQEPIFEPGLFRRSPRVFGIASLVTISLNIALMGSAYYIPLFIQGVIGSSATNSGLVVIPLALAAIVGAVTTGLSLSLTGRYKWQAVAGAAIALLGALLLLRLNMRSQWVDALMAMLVLGIGMGAGQAVYTTAVQNALPDKLGQATAALAFFRQLGGTISLAVLGGIVTSSYVPAFHAALPAALRTALPERLISIFDDPLVLLAPGNTLLRIRAAFAAYGPQGLRAYAALLNAVKSGLAQSLHQAFVASALISLLTLLASCCLKEQVLSRQHSRSRHIPQAAD</sequence>
<comment type="subcellular location">
    <subcellularLocation>
        <location evidence="1">Cell membrane</location>
        <topology evidence="1">Multi-pass membrane protein</topology>
    </subcellularLocation>
</comment>
<proteinExistence type="predicted"/>
<dbReference type="PANTHER" id="PTHR23501:SF197">
    <property type="entry name" value="COMD"/>
    <property type="match status" value="1"/>
</dbReference>
<evidence type="ECO:0000256" key="4">
    <source>
        <dbReference type="ARBA" id="ARBA00022692"/>
    </source>
</evidence>
<dbReference type="PRINTS" id="PR01036">
    <property type="entry name" value="TCRTETB"/>
</dbReference>
<feature type="transmembrane region" description="Helical" evidence="7">
    <location>
        <begin position="153"/>
        <end position="171"/>
    </location>
</feature>
<dbReference type="PANTHER" id="PTHR23501">
    <property type="entry name" value="MAJOR FACILITATOR SUPERFAMILY"/>
    <property type="match status" value="1"/>
</dbReference>
<dbReference type="Gene3D" id="1.20.1720.10">
    <property type="entry name" value="Multidrug resistance protein D"/>
    <property type="match status" value="1"/>
</dbReference>
<comment type="caution">
    <text evidence="9">The sequence shown here is derived from an EMBL/GenBank/DDBJ whole genome shotgun (WGS) entry which is preliminary data.</text>
</comment>
<name>A0A5J4K6U6_9CHLR</name>
<accession>A0A5J4K6U6</accession>
<keyword evidence="3" id="KW-1003">Cell membrane</keyword>
<feature type="transmembrane region" description="Helical" evidence="7">
    <location>
        <begin position="381"/>
        <end position="402"/>
    </location>
</feature>
<dbReference type="InterPro" id="IPR004638">
    <property type="entry name" value="EmrB-like"/>
</dbReference>
<feature type="transmembrane region" description="Helical" evidence="7">
    <location>
        <begin position="28"/>
        <end position="53"/>
    </location>
</feature>
<evidence type="ECO:0000256" key="7">
    <source>
        <dbReference type="SAM" id="Phobius"/>
    </source>
</evidence>
<dbReference type="GO" id="GO:0005886">
    <property type="term" value="C:plasma membrane"/>
    <property type="evidence" value="ECO:0007669"/>
    <property type="project" value="UniProtKB-SubCell"/>
</dbReference>
<dbReference type="InterPro" id="IPR011701">
    <property type="entry name" value="MFS"/>
</dbReference>
<evidence type="ECO:0000256" key="5">
    <source>
        <dbReference type="ARBA" id="ARBA00022989"/>
    </source>
</evidence>
<protein>
    <recommendedName>
        <fullName evidence="8">Major facilitator superfamily (MFS) profile domain-containing protein</fullName>
    </recommendedName>
</protein>
<evidence type="ECO:0000256" key="6">
    <source>
        <dbReference type="ARBA" id="ARBA00023136"/>
    </source>
</evidence>
<feature type="transmembrane region" description="Helical" evidence="7">
    <location>
        <begin position="183"/>
        <end position="202"/>
    </location>
</feature>
<evidence type="ECO:0000256" key="3">
    <source>
        <dbReference type="ARBA" id="ARBA00022475"/>
    </source>
</evidence>
<evidence type="ECO:0000313" key="9">
    <source>
        <dbReference type="EMBL" id="GER82390.1"/>
    </source>
</evidence>
<gene>
    <name evidence="9" type="ORF">KTAU_10270</name>
</gene>
<feature type="transmembrane region" description="Helical" evidence="7">
    <location>
        <begin position="323"/>
        <end position="346"/>
    </location>
</feature>
<feature type="transmembrane region" description="Helical" evidence="7">
    <location>
        <begin position="214"/>
        <end position="236"/>
    </location>
</feature>
<keyword evidence="10" id="KW-1185">Reference proteome</keyword>
<feature type="transmembrane region" description="Helical" evidence="7">
    <location>
        <begin position="423"/>
        <end position="445"/>
    </location>
</feature>
<evidence type="ECO:0000313" key="10">
    <source>
        <dbReference type="Proteomes" id="UP000334820"/>
    </source>
</evidence>
<keyword evidence="2" id="KW-0813">Transport</keyword>
<dbReference type="Pfam" id="PF07690">
    <property type="entry name" value="MFS_1"/>
    <property type="match status" value="1"/>
</dbReference>
<evidence type="ECO:0000256" key="2">
    <source>
        <dbReference type="ARBA" id="ARBA00022448"/>
    </source>
</evidence>
<dbReference type="EMBL" id="BKZV01000001">
    <property type="protein sequence ID" value="GER82390.1"/>
    <property type="molecule type" value="Genomic_DNA"/>
</dbReference>
<feature type="transmembrane region" description="Helical" evidence="7">
    <location>
        <begin position="65"/>
        <end position="83"/>
    </location>
</feature>
<feature type="transmembrane region" description="Helical" evidence="7">
    <location>
        <begin position="358"/>
        <end position="375"/>
    </location>
</feature>
<feature type="transmembrane region" description="Helical" evidence="7">
    <location>
        <begin position="517"/>
        <end position="535"/>
    </location>
</feature>
<dbReference type="RefSeq" id="WP_151727261.1">
    <property type="nucleotide sequence ID" value="NZ_BKZV01000001.1"/>
</dbReference>
<dbReference type="Proteomes" id="UP000334820">
    <property type="component" value="Unassembled WGS sequence"/>
</dbReference>
<organism evidence="9 10">
    <name type="scientific">Thermogemmatispora aurantia</name>
    <dbReference type="NCBI Taxonomy" id="2045279"/>
    <lineage>
        <taxon>Bacteria</taxon>
        <taxon>Bacillati</taxon>
        <taxon>Chloroflexota</taxon>
        <taxon>Ktedonobacteria</taxon>
        <taxon>Thermogemmatisporales</taxon>
        <taxon>Thermogemmatisporaceae</taxon>
        <taxon>Thermogemmatispora</taxon>
    </lineage>
</organism>
<dbReference type="NCBIfam" id="TIGR00711">
    <property type="entry name" value="efflux_EmrB"/>
    <property type="match status" value="1"/>
</dbReference>
<dbReference type="AlphaFoldDB" id="A0A5J4K6U6"/>